<proteinExistence type="inferred from homology"/>
<dbReference type="GO" id="GO:0004061">
    <property type="term" value="F:arylformamidase activity"/>
    <property type="evidence" value="ECO:0007669"/>
    <property type="project" value="InterPro"/>
</dbReference>
<evidence type="ECO:0000313" key="6">
    <source>
        <dbReference type="Proteomes" id="UP000256970"/>
    </source>
</evidence>
<dbReference type="GO" id="GO:0019441">
    <property type="term" value="P:L-tryptophan catabolic process to kynurenine"/>
    <property type="evidence" value="ECO:0007669"/>
    <property type="project" value="InterPro"/>
</dbReference>
<evidence type="ECO:0000256" key="1">
    <source>
        <dbReference type="ARBA" id="ARBA00004498"/>
    </source>
</evidence>
<dbReference type="AlphaFoldDB" id="A0A383W877"/>
<comment type="similarity">
    <text evidence="2">Belongs to the Cyclase 1 superfamily.</text>
</comment>
<keyword evidence="3" id="KW-0964">Secreted</keyword>
<dbReference type="PANTHER" id="PTHR43564">
    <property type="entry name" value="KYNURENINE FORMAMIDASE-LIKE PROTEIN"/>
    <property type="match status" value="1"/>
</dbReference>
<dbReference type="InterPro" id="IPR037175">
    <property type="entry name" value="KFase_sf"/>
</dbReference>
<keyword evidence="4" id="KW-0732">Signal</keyword>
<dbReference type="InterPro" id="IPR007325">
    <property type="entry name" value="KFase/CYL"/>
</dbReference>
<reference evidence="5 6" key="1">
    <citation type="submission" date="2016-10" db="EMBL/GenBank/DDBJ databases">
        <authorList>
            <person name="Cai Z."/>
        </authorList>
    </citation>
    <scope>NUCLEOTIDE SEQUENCE [LARGE SCALE GENOMIC DNA]</scope>
</reference>
<dbReference type="Gene3D" id="3.50.30.50">
    <property type="entry name" value="Putative cyclase"/>
    <property type="match status" value="1"/>
</dbReference>
<accession>A0A383W877</accession>
<name>A0A383W877_TETOB</name>
<organism evidence="5 6">
    <name type="scientific">Tetradesmus obliquus</name>
    <name type="common">Green alga</name>
    <name type="synonym">Acutodesmus obliquus</name>
    <dbReference type="NCBI Taxonomy" id="3088"/>
    <lineage>
        <taxon>Eukaryota</taxon>
        <taxon>Viridiplantae</taxon>
        <taxon>Chlorophyta</taxon>
        <taxon>core chlorophytes</taxon>
        <taxon>Chlorophyceae</taxon>
        <taxon>CS clade</taxon>
        <taxon>Sphaeropleales</taxon>
        <taxon>Scenedesmaceae</taxon>
        <taxon>Tetradesmus</taxon>
    </lineage>
</organism>
<keyword evidence="6" id="KW-1185">Reference proteome</keyword>
<feature type="signal peptide" evidence="4">
    <location>
        <begin position="1"/>
        <end position="21"/>
    </location>
</feature>
<dbReference type="EMBL" id="FNXT01001199">
    <property type="protein sequence ID" value="SZX73847.1"/>
    <property type="molecule type" value="Genomic_DNA"/>
</dbReference>
<dbReference type="Pfam" id="PF04199">
    <property type="entry name" value="Cyclase"/>
    <property type="match status" value="1"/>
</dbReference>
<dbReference type="PANTHER" id="PTHR43564:SF2">
    <property type="entry name" value="BLR6059 PROTEIN"/>
    <property type="match status" value="1"/>
</dbReference>
<keyword evidence="3" id="KW-0272">Extracellular matrix</keyword>
<evidence type="ECO:0008006" key="7">
    <source>
        <dbReference type="Google" id="ProtNLM"/>
    </source>
</evidence>
<evidence type="ECO:0000313" key="5">
    <source>
        <dbReference type="EMBL" id="SZX73847.1"/>
    </source>
</evidence>
<evidence type="ECO:0000256" key="4">
    <source>
        <dbReference type="SAM" id="SignalP"/>
    </source>
</evidence>
<dbReference type="SUPFAM" id="SSF102198">
    <property type="entry name" value="Putative cyclase"/>
    <property type="match status" value="1"/>
</dbReference>
<evidence type="ECO:0000256" key="2">
    <source>
        <dbReference type="ARBA" id="ARBA00007865"/>
    </source>
</evidence>
<evidence type="ECO:0000256" key="3">
    <source>
        <dbReference type="ARBA" id="ARBA00022530"/>
    </source>
</evidence>
<feature type="chain" id="PRO_5016929560" description="Cyclase" evidence="4">
    <location>
        <begin position="22"/>
        <end position="330"/>
    </location>
</feature>
<dbReference type="Proteomes" id="UP000256970">
    <property type="component" value="Unassembled WGS sequence"/>
</dbReference>
<sequence>MPQSRQLALCVVLTYISLSVCYESCKQPSETYRAEATEAVAAEADASTGHSRSSLWSLYYKGLQHAKYIDLSHVLKPAAPIWKGFGHPQQFQPAKDPATGKAYSYSSSGFEATSYLLQSDQFGTQLDPPAHWAPHYPAIDEIPPTYAVRPLVVINVADKVAANAGYHLQAQDVLDWERQHGRVPAGSVVMVRSDWHKKWGQPDFASLLPFPGVGLEALQLLHLQRGILFHGHEPLDTDGTPSLEGEAWLLHNGYAQAEGVANLDQLPPTGCLISIGFPRFAGGTGGLARYVAICPPSWQHGVTVQETAGALPQHDKPLQWDTKLGYRVRK</sequence>
<comment type="subcellular location">
    <subcellularLocation>
        <location evidence="1">Secreted</location>
        <location evidence="1">Extracellular space</location>
        <location evidence="1">Extracellular matrix</location>
    </subcellularLocation>
</comment>
<gene>
    <name evidence="5" type="ORF">BQ4739_LOCUS14091</name>
</gene>
<protein>
    <recommendedName>
        <fullName evidence="7">Cyclase</fullName>
    </recommendedName>
</protein>